<protein>
    <submittedName>
        <fullName evidence="2">Uncharacterized protein</fullName>
    </submittedName>
</protein>
<sequence length="181" mass="20205">MATKFTALLCSTLALSAASALAESYQPQVFAFGPLVLDLHHQMVRFGPEDRPLVDCSDPSTFCVRSDLVTFAVPRRCADLQKERFGSGDVETIVLQRKVDGGTKPDFAREMLLGNPSRPNVVVGYEATFGVTYIFYDSQRKLDLVKLAREGKLTEMVKTDNYTFNIKRRLITFDKLAPCEA</sequence>
<proteinExistence type="predicted"/>
<name>A0ABY4XAP2_9SPHN</name>
<evidence type="ECO:0000256" key="1">
    <source>
        <dbReference type="SAM" id="SignalP"/>
    </source>
</evidence>
<dbReference type="EMBL" id="CP084930">
    <property type="protein sequence ID" value="USI73760.1"/>
    <property type="molecule type" value="Genomic_DNA"/>
</dbReference>
<gene>
    <name evidence="2" type="ORF">LHA26_04630</name>
</gene>
<dbReference type="RefSeq" id="WP_252167566.1">
    <property type="nucleotide sequence ID" value="NZ_CP084930.1"/>
</dbReference>
<reference evidence="2" key="1">
    <citation type="journal article" date="2022" name="Toxins">
        <title>Genomic Analysis of Sphingopyxis sp. USTB-05 for Biodegrading Cyanobacterial Hepatotoxins.</title>
        <authorList>
            <person name="Liu C."/>
            <person name="Xu Q."/>
            <person name="Zhao Z."/>
            <person name="Zhang H."/>
            <person name="Liu X."/>
            <person name="Yin C."/>
            <person name="Liu Y."/>
            <person name="Yan H."/>
        </authorList>
    </citation>
    <scope>NUCLEOTIDE SEQUENCE</scope>
    <source>
        <strain evidence="2">NBD5</strain>
    </source>
</reference>
<keyword evidence="1" id="KW-0732">Signal</keyword>
<evidence type="ECO:0000313" key="3">
    <source>
        <dbReference type="Proteomes" id="UP001056937"/>
    </source>
</evidence>
<feature type="signal peptide" evidence="1">
    <location>
        <begin position="1"/>
        <end position="22"/>
    </location>
</feature>
<dbReference type="Proteomes" id="UP001056937">
    <property type="component" value="Chromosome 1"/>
</dbReference>
<evidence type="ECO:0000313" key="2">
    <source>
        <dbReference type="EMBL" id="USI73760.1"/>
    </source>
</evidence>
<keyword evidence="3" id="KW-1185">Reference proteome</keyword>
<accession>A0ABY4XAP2</accession>
<organism evidence="2 3">
    <name type="scientific">Sphingomonas morindae</name>
    <dbReference type="NCBI Taxonomy" id="1541170"/>
    <lineage>
        <taxon>Bacteria</taxon>
        <taxon>Pseudomonadati</taxon>
        <taxon>Pseudomonadota</taxon>
        <taxon>Alphaproteobacteria</taxon>
        <taxon>Sphingomonadales</taxon>
        <taxon>Sphingomonadaceae</taxon>
        <taxon>Sphingomonas</taxon>
    </lineage>
</organism>
<feature type="chain" id="PRO_5046446938" evidence="1">
    <location>
        <begin position="23"/>
        <end position="181"/>
    </location>
</feature>